<evidence type="ECO:0000313" key="2">
    <source>
        <dbReference type="Proteomes" id="UP001234297"/>
    </source>
</evidence>
<name>A0ACC2LWC3_PERAE</name>
<protein>
    <submittedName>
        <fullName evidence="1">Uncharacterized protein</fullName>
    </submittedName>
</protein>
<dbReference type="Proteomes" id="UP001234297">
    <property type="component" value="Chromosome 3"/>
</dbReference>
<proteinExistence type="predicted"/>
<reference evidence="1 2" key="1">
    <citation type="journal article" date="2022" name="Hortic Res">
        <title>A haplotype resolved chromosomal level avocado genome allows analysis of novel avocado genes.</title>
        <authorList>
            <person name="Nath O."/>
            <person name="Fletcher S.J."/>
            <person name="Hayward A."/>
            <person name="Shaw L.M."/>
            <person name="Masouleh A.K."/>
            <person name="Furtado A."/>
            <person name="Henry R.J."/>
            <person name="Mitter N."/>
        </authorList>
    </citation>
    <scope>NUCLEOTIDE SEQUENCE [LARGE SCALE GENOMIC DNA]</scope>
    <source>
        <strain evidence="2">cv. Hass</strain>
    </source>
</reference>
<evidence type="ECO:0000313" key="1">
    <source>
        <dbReference type="EMBL" id="KAJ8637639.1"/>
    </source>
</evidence>
<accession>A0ACC2LWC3</accession>
<keyword evidence="2" id="KW-1185">Reference proteome</keyword>
<sequence length="75" mass="8835">MSPLNPQPMSGEEAHRHQRSHLREKKAPVEVKNINPRPDDINECADAFIKRFRQQLQIQRLESIENYEQMLARGL</sequence>
<comment type="caution">
    <text evidence="1">The sequence shown here is derived from an EMBL/GenBank/DDBJ whole genome shotgun (WGS) entry which is preliminary data.</text>
</comment>
<dbReference type="EMBL" id="CM056811">
    <property type="protein sequence ID" value="KAJ8637639.1"/>
    <property type="molecule type" value="Genomic_DNA"/>
</dbReference>
<gene>
    <name evidence="1" type="ORF">MRB53_011906</name>
</gene>
<organism evidence="1 2">
    <name type="scientific">Persea americana</name>
    <name type="common">Avocado</name>
    <dbReference type="NCBI Taxonomy" id="3435"/>
    <lineage>
        <taxon>Eukaryota</taxon>
        <taxon>Viridiplantae</taxon>
        <taxon>Streptophyta</taxon>
        <taxon>Embryophyta</taxon>
        <taxon>Tracheophyta</taxon>
        <taxon>Spermatophyta</taxon>
        <taxon>Magnoliopsida</taxon>
        <taxon>Magnoliidae</taxon>
        <taxon>Laurales</taxon>
        <taxon>Lauraceae</taxon>
        <taxon>Persea</taxon>
    </lineage>
</organism>